<name>A0A0W0RXP1_LEGBO</name>
<dbReference type="OrthoDB" id="9899874at2"/>
<accession>A0A0W0RXP1</accession>
<dbReference type="EMBL" id="LNXU01000007">
    <property type="protein sequence ID" value="KTC75919.1"/>
    <property type="molecule type" value="Genomic_DNA"/>
</dbReference>
<reference evidence="1 2" key="1">
    <citation type="submission" date="2015-11" db="EMBL/GenBank/DDBJ databases">
        <title>Genomic analysis of 38 Legionella species identifies large and diverse effector repertoires.</title>
        <authorList>
            <person name="Burstein D."/>
            <person name="Amaro F."/>
            <person name="Zusman T."/>
            <person name="Lifshitz Z."/>
            <person name="Cohen O."/>
            <person name="Gilbert J.A."/>
            <person name="Pupko T."/>
            <person name="Shuman H.A."/>
            <person name="Segal G."/>
        </authorList>
    </citation>
    <scope>NUCLEOTIDE SEQUENCE [LARGE SCALE GENOMIC DNA]</scope>
    <source>
        <strain evidence="1 2">WIGA</strain>
    </source>
</reference>
<comment type="caution">
    <text evidence="1">The sequence shown here is derived from an EMBL/GenBank/DDBJ whole genome shotgun (WGS) entry which is preliminary data.</text>
</comment>
<gene>
    <name evidence="1" type="ORF">Lboz_0747</name>
</gene>
<evidence type="ECO:0000313" key="1">
    <source>
        <dbReference type="EMBL" id="KTC75919.1"/>
    </source>
</evidence>
<dbReference type="AlphaFoldDB" id="A0A0W0RXP1"/>
<dbReference type="PATRIC" id="fig|447.4.peg.803"/>
<protein>
    <submittedName>
        <fullName evidence="1">Uncharacterized protein</fullName>
    </submittedName>
</protein>
<proteinExistence type="predicted"/>
<organism evidence="1 2">
    <name type="scientific">Legionella bozemanae</name>
    <name type="common">Fluoribacter bozemanae</name>
    <dbReference type="NCBI Taxonomy" id="447"/>
    <lineage>
        <taxon>Bacteria</taxon>
        <taxon>Pseudomonadati</taxon>
        <taxon>Pseudomonadota</taxon>
        <taxon>Gammaproteobacteria</taxon>
        <taxon>Legionellales</taxon>
        <taxon>Legionellaceae</taxon>
        <taxon>Legionella</taxon>
    </lineage>
</organism>
<keyword evidence="2" id="KW-1185">Reference proteome</keyword>
<sequence>MKRKYSVLNRRNNTQDEKIVTVTKKLRLFDFNEHSDRKSALIKSECSGKLKLVCTMDKSGYQSDEEWPEYIQQIIANHQQNPTWRINLFDRYSVSPELKIDSQLVLRNAMPHLKQEGMGIFIFKDCNGSISLRESSLEYCTRLIITNTEQHLVLDSHLQIAVAEIHEFINEDFRYVTKYLKECNVDLYSPSTQITVIYGPYPDYINEEEEEEQNDIELPGFLIAFMLEETLKRPIVSIKACPEKISQIDLATGAISRAALDKQLDSDADDEYNIDEETRSFVI</sequence>
<dbReference type="RefSeq" id="WP_058458436.1">
    <property type="nucleotide sequence ID" value="NZ_CAAAIY010000011.1"/>
</dbReference>
<dbReference type="Proteomes" id="UP000054695">
    <property type="component" value="Unassembled WGS sequence"/>
</dbReference>
<evidence type="ECO:0000313" key="2">
    <source>
        <dbReference type="Proteomes" id="UP000054695"/>
    </source>
</evidence>